<proteinExistence type="predicted"/>
<dbReference type="Proteomes" id="UP001216579">
    <property type="component" value="Unassembled WGS sequence"/>
</dbReference>
<evidence type="ECO:0000313" key="2">
    <source>
        <dbReference type="Proteomes" id="UP001216579"/>
    </source>
</evidence>
<protein>
    <recommendedName>
        <fullName evidence="3">Secreted protein</fullName>
    </recommendedName>
</protein>
<gene>
    <name evidence="1" type="ORF">P3G67_15765</name>
</gene>
<evidence type="ECO:0008006" key="3">
    <source>
        <dbReference type="Google" id="ProtNLM"/>
    </source>
</evidence>
<name>A0ABT5ZLW8_9ACTN</name>
<accession>A0ABT5ZLW8</accession>
<sequence length="81" mass="8484">MASIGTATAAVATAPTPVTADQRFHYGGYNRAGRAYGSRGACNGIPFGKDANQDARPNGQHFPFRYLQGMVCVPNLPNALG</sequence>
<organism evidence="1 2">
    <name type="scientific">Streptomyces silvisoli</name>
    <dbReference type="NCBI Taxonomy" id="3034235"/>
    <lineage>
        <taxon>Bacteria</taxon>
        <taxon>Bacillati</taxon>
        <taxon>Actinomycetota</taxon>
        <taxon>Actinomycetes</taxon>
        <taxon>Kitasatosporales</taxon>
        <taxon>Streptomycetaceae</taxon>
        <taxon>Streptomyces</taxon>
    </lineage>
</organism>
<reference evidence="1 2" key="1">
    <citation type="submission" date="2023-03" db="EMBL/GenBank/DDBJ databases">
        <title>Draft genome sequence of Streptomyces sp. RB6PN23 isolated from peat swamp forest in Thailand.</title>
        <authorList>
            <person name="Klaysubun C."/>
            <person name="Duangmal K."/>
        </authorList>
    </citation>
    <scope>NUCLEOTIDE SEQUENCE [LARGE SCALE GENOMIC DNA]</scope>
    <source>
        <strain evidence="1 2">RB6PN23</strain>
    </source>
</reference>
<comment type="caution">
    <text evidence="1">The sequence shown here is derived from an EMBL/GenBank/DDBJ whole genome shotgun (WGS) entry which is preliminary data.</text>
</comment>
<keyword evidence="2" id="KW-1185">Reference proteome</keyword>
<evidence type="ECO:0000313" key="1">
    <source>
        <dbReference type="EMBL" id="MDF3290676.1"/>
    </source>
</evidence>
<dbReference type="EMBL" id="JARJBC010000008">
    <property type="protein sequence ID" value="MDF3290676.1"/>
    <property type="molecule type" value="Genomic_DNA"/>
</dbReference>
<dbReference type="RefSeq" id="WP_276094053.1">
    <property type="nucleotide sequence ID" value="NZ_JARJBC010000008.1"/>
</dbReference>